<gene>
    <name evidence="4" type="ORF">A8L58_14850</name>
    <name evidence="3" type="ORF">AXH35_13400</name>
</gene>
<evidence type="ECO:0000313" key="4">
    <source>
        <dbReference type="EMBL" id="AOZ47745.1"/>
    </source>
</evidence>
<keyword evidence="1" id="KW-0472">Membrane</keyword>
<feature type="transmembrane region" description="Helical" evidence="1">
    <location>
        <begin position="105"/>
        <end position="123"/>
    </location>
</feature>
<dbReference type="Proteomes" id="UP000178666">
    <property type="component" value="Chromosome"/>
</dbReference>
<dbReference type="AlphaFoldDB" id="A0AAC8YGT7"/>
<feature type="transmembrane region" description="Helical" evidence="1">
    <location>
        <begin position="49"/>
        <end position="69"/>
    </location>
</feature>
<evidence type="ECO:0000259" key="2">
    <source>
        <dbReference type="Pfam" id="PF04892"/>
    </source>
</evidence>
<dbReference type="RefSeq" id="WP_062820171.1">
    <property type="nucleotide sequence ID" value="NZ_CP014352.1"/>
</dbReference>
<dbReference type="Pfam" id="PF04892">
    <property type="entry name" value="VanZ"/>
    <property type="match status" value="1"/>
</dbReference>
<keyword evidence="1" id="KW-1133">Transmembrane helix</keyword>
<protein>
    <recommendedName>
        <fullName evidence="2">VanZ-like domain-containing protein</fullName>
    </recommendedName>
</protein>
<name>A0AAC8YGT7_9ACTN</name>
<reference evidence="4 6" key="1">
    <citation type="journal article" date="2016" name="Plant Dis.">
        <title>Improved production of propionic acid using genome shuffling.</title>
        <authorList>
            <person name="Luna-Flores C.H."/>
            <person name="Palfreyman R.W."/>
            <person name="Kromer J.O."/>
            <person name="Nielsen L.K."/>
            <person name="Marcellin E."/>
        </authorList>
    </citation>
    <scope>NUCLEOTIDE SEQUENCE [LARGE SCALE GENOMIC DNA]</scope>
    <source>
        <strain evidence="4 6">F3E8</strain>
    </source>
</reference>
<reference evidence="3 5" key="2">
    <citation type="submission" date="2016-02" db="EMBL/GenBank/DDBJ databases">
        <title>Complete Genome Sequence of Propionibacterium acidipropionici ATCC 55737.</title>
        <authorList>
            <person name="Luna Flores C.H."/>
            <person name="Nielsen L.K."/>
            <person name="Marcellin E."/>
        </authorList>
    </citation>
    <scope>NUCLEOTIDE SEQUENCE [LARGE SCALE GENOMIC DNA]</scope>
    <source>
        <strain evidence="3 5">ATCC 55737</strain>
    </source>
</reference>
<feature type="transmembrane region" description="Helical" evidence="1">
    <location>
        <begin position="21"/>
        <end position="37"/>
    </location>
</feature>
<keyword evidence="1" id="KW-0812">Transmembrane</keyword>
<keyword evidence="6" id="KW-1185">Reference proteome</keyword>
<dbReference type="Proteomes" id="UP000075221">
    <property type="component" value="Chromosome"/>
</dbReference>
<evidence type="ECO:0000313" key="3">
    <source>
        <dbReference type="EMBL" id="AMS06290.1"/>
    </source>
</evidence>
<evidence type="ECO:0000256" key="1">
    <source>
        <dbReference type="SAM" id="Phobius"/>
    </source>
</evidence>
<organism evidence="3 5">
    <name type="scientific">Acidipropionibacterium acidipropionici</name>
    <dbReference type="NCBI Taxonomy" id="1748"/>
    <lineage>
        <taxon>Bacteria</taxon>
        <taxon>Bacillati</taxon>
        <taxon>Actinomycetota</taxon>
        <taxon>Actinomycetes</taxon>
        <taxon>Propionibacteriales</taxon>
        <taxon>Propionibacteriaceae</taxon>
        <taxon>Acidipropionibacterium</taxon>
    </lineage>
</organism>
<feature type="domain" description="VanZ-like" evidence="2">
    <location>
        <begin position="51"/>
        <end position="122"/>
    </location>
</feature>
<evidence type="ECO:0000313" key="6">
    <source>
        <dbReference type="Proteomes" id="UP000178666"/>
    </source>
</evidence>
<feature type="transmembrane region" description="Helical" evidence="1">
    <location>
        <begin position="76"/>
        <end position="99"/>
    </location>
</feature>
<evidence type="ECO:0000313" key="5">
    <source>
        <dbReference type="Proteomes" id="UP000075221"/>
    </source>
</evidence>
<dbReference type="EMBL" id="CP015970">
    <property type="protein sequence ID" value="AOZ47745.1"/>
    <property type="molecule type" value="Genomic_DNA"/>
</dbReference>
<dbReference type="InterPro" id="IPR006976">
    <property type="entry name" value="VanZ-like"/>
</dbReference>
<sequence length="134" mass="14468">MRRLQAAVAGWRGWRSGRLRVACTVVLAAVIGVIVFDPDPGTGPGLPPWLEFTANIVMFTPVGAVAWWWRRSVPRNVAAGLVCTVIIESVQGLLLPLRVADPRDVVANTAGALIGSLLCWWIARSAPTITRTTQ</sequence>
<dbReference type="PANTHER" id="PTHR28008:SF1">
    <property type="entry name" value="DOMAIN PROTEIN, PUTATIVE (AFU_ORTHOLOGUE AFUA_3G10980)-RELATED"/>
    <property type="match status" value="1"/>
</dbReference>
<dbReference type="PANTHER" id="PTHR28008">
    <property type="entry name" value="DOMAIN PROTEIN, PUTATIVE (AFU_ORTHOLOGUE AFUA_3G10980)-RELATED"/>
    <property type="match status" value="1"/>
</dbReference>
<proteinExistence type="predicted"/>
<accession>A0AAC8YGT7</accession>
<dbReference type="EMBL" id="CP014352">
    <property type="protein sequence ID" value="AMS06290.1"/>
    <property type="molecule type" value="Genomic_DNA"/>
</dbReference>